<dbReference type="GO" id="GO:0006508">
    <property type="term" value="P:proteolysis"/>
    <property type="evidence" value="ECO:0007669"/>
    <property type="project" value="UniProtKB-KW"/>
</dbReference>
<sequence length="237" mass="27046">LWPQNEESVQYAEIVHEPPYASKQLLNPYTKQRNSLDKRSVSSSPKLYVPLKPANRLYLRCTILGQPVLAIINTSCSRTLMSLACARRCNLEDSMDRSLKIHLEDSEETCALGQIHACNLNIRQAFLSISPMVVPDNTHDLVLGLNTLREHQCCVDLTNNQFVIGNSVRVDFMGTPEPPPVKPKPYRVNPPSDYSPFTAQQEEKIREILRQELPRHCPSPKLLRHYQSMPRPNGHFH</sequence>
<evidence type="ECO:0000256" key="1">
    <source>
        <dbReference type="ARBA" id="ARBA00009136"/>
    </source>
</evidence>
<dbReference type="GO" id="GO:0004190">
    <property type="term" value="F:aspartic-type endopeptidase activity"/>
    <property type="evidence" value="ECO:0007669"/>
    <property type="project" value="UniProtKB-KW"/>
</dbReference>
<evidence type="ECO:0000256" key="3">
    <source>
        <dbReference type="ARBA" id="ARBA00022750"/>
    </source>
</evidence>
<organism evidence="6">
    <name type="scientific">Schistocephalus solidus</name>
    <name type="common">Tapeworm</name>
    <dbReference type="NCBI Taxonomy" id="70667"/>
    <lineage>
        <taxon>Eukaryota</taxon>
        <taxon>Metazoa</taxon>
        <taxon>Spiralia</taxon>
        <taxon>Lophotrochozoa</taxon>
        <taxon>Platyhelminthes</taxon>
        <taxon>Cestoda</taxon>
        <taxon>Eucestoda</taxon>
        <taxon>Diphyllobothriidea</taxon>
        <taxon>Diphyllobothriidae</taxon>
        <taxon>Schistocephalus</taxon>
    </lineage>
</organism>
<proteinExistence type="inferred from homology"/>
<accession>A0A183S7R9</accession>
<dbReference type="SUPFAM" id="SSF50630">
    <property type="entry name" value="Acid proteases"/>
    <property type="match status" value="1"/>
</dbReference>
<evidence type="ECO:0000256" key="4">
    <source>
        <dbReference type="ARBA" id="ARBA00022801"/>
    </source>
</evidence>
<keyword evidence="4" id="KW-0378">Hydrolase</keyword>
<evidence type="ECO:0000259" key="5">
    <source>
        <dbReference type="Pfam" id="PF09668"/>
    </source>
</evidence>
<dbReference type="Gene3D" id="2.40.70.10">
    <property type="entry name" value="Acid Proteases"/>
    <property type="match status" value="1"/>
</dbReference>
<evidence type="ECO:0000313" key="6">
    <source>
        <dbReference type="WBParaSite" id="SSLN_0000028001-mRNA-1"/>
    </source>
</evidence>
<dbReference type="InterPro" id="IPR019103">
    <property type="entry name" value="Peptidase_aspartic_DDI1-type"/>
</dbReference>
<dbReference type="PANTHER" id="PTHR12917:SF1">
    <property type="entry name" value="AT13091P"/>
    <property type="match status" value="1"/>
</dbReference>
<feature type="domain" description="Aspartic peptidase DDI1-type" evidence="5">
    <location>
        <begin position="56"/>
        <end position="156"/>
    </location>
</feature>
<comment type="similarity">
    <text evidence="1">Belongs to the DDI1 family.</text>
</comment>
<dbReference type="AlphaFoldDB" id="A0A183S7R9"/>
<protein>
    <submittedName>
        <fullName evidence="6">Asp_protease domain-containing protein</fullName>
    </submittedName>
</protein>
<keyword evidence="2" id="KW-0645">Protease</keyword>
<evidence type="ECO:0000256" key="2">
    <source>
        <dbReference type="ARBA" id="ARBA00022670"/>
    </source>
</evidence>
<dbReference type="WBParaSite" id="SSLN_0000028001-mRNA-1">
    <property type="protein sequence ID" value="SSLN_0000028001-mRNA-1"/>
    <property type="gene ID" value="SSLN_0000028001"/>
</dbReference>
<dbReference type="InterPro" id="IPR021109">
    <property type="entry name" value="Peptidase_aspartic_dom_sf"/>
</dbReference>
<reference evidence="6" key="1">
    <citation type="submission" date="2016-06" db="UniProtKB">
        <authorList>
            <consortium name="WormBaseParasite"/>
        </authorList>
    </citation>
    <scope>IDENTIFICATION</scope>
</reference>
<dbReference type="PANTHER" id="PTHR12917">
    <property type="entry name" value="ASPARTYL PROTEASE DDI-RELATED"/>
    <property type="match status" value="1"/>
</dbReference>
<keyword evidence="3" id="KW-0064">Aspartyl protease</keyword>
<dbReference type="Pfam" id="PF09668">
    <property type="entry name" value="Asp_protease"/>
    <property type="match status" value="1"/>
</dbReference>
<name>A0A183S7R9_SCHSO</name>